<keyword evidence="4 9" id="KW-0808">Transferase</keyword>
<keyword evidence="7 9" id="KW-0067">ATP-binding</keyword>
<gene>
    <name evidence="9 11" type="primary">argB</name>
    <name evidence="11" type="ORF">LB941_05855</name>
</gene>
<evidence type="ECO:0000256" key="3">
    <source>
        <dbReference type="ARBA" id="ARBA00022605"/>
    </source>
</evidence>
<dbReference type="EC" id="2.7.2.8" evidence="9"/>
<organism evidence="11 12">
    <name type="scientific">Ligilactobacillus ubinensis</name>
    <dbReference type="NCBI Taxonomy" id="2876789"/>
    <lineage>
        <taxon>Bacteria</taxon>
        <taxon>Bacillati</taxon>
        <taxon>Bacillota</taxon>
        <taxon>Bacilli</taxon>
        <taxon>Lactobacillales</taxon>
        <taxon>Lactobacillaceae</taxon>
        <taxon>Ligilactobacillus</taxon>
    </lineage>
</organism>
<dbReference type="EMBL" id="JAIULA010000009">
    <property type="protein sequence ID" value="MCP0886863.1"/>
    <property type="molecule type" value="Genomic_DNA"/>
</dbReference>
<keyword evidence="6 9" id="KW-0418">Kinase</keyword>
<evidence type="ECO:0000313" key="11">
    <source>
        <dbReference type="EMBL" id="MCP0886863.1"/>
    </source>
</evidence>
<comment type="pathway">
    <text evidence="1 9">Amino-acid biosynthesis; L-arginine biosynthesis; N(2)-acetyl-L-ornithine from L-glutamate: step 2/4.</text>
</comment>
<dbReference type="PANTHER" id="PTHR23342">
    <property type="entry name" value="N-ACETYLGLUTAMATE SYNTHASE"/>
    <property type="match status" value="1"/>
</dbReference>
<evidence type="ECO:0000256" key="1">
    <source>
        <dbReference type="ARBA" id="ARBA00004828"/>
    </source>
</evidence>
<protein>
    <recommendedName>
        <fullName evidence="9">Acetylglutamate kinase</fullName>
        <ecNumber evidence="9">2.7.2.8</ecNumber>
    </recommendedName>
    <alternativeName>
        <fullName evidence="9">N-acetyl-L-glutamate 5-phosphotransferase</fullName>
    </alternativeName>
    <alternativeName>
        <fullName evidence="9">NAG kinase</fullName>
        <shortName evidence="9">NAGK</shortName>
    </alternativeName>
</protein>
<keyword evidence="2 9" id="KW-0055">Arginine biosynthesis</keyword>
<dbReference type="GO" id="GO:0005737">
    <property type="term" value="C:cytoplasm"/>
    <property type="evidence" value="ECO:0007669"/>
    <property type="project" value="UniProtKB-SubCell"/>
</dbReference>
<dbReference type="PIRSF" id="PIRSF000728">
    <property type="entry name" value="NAGK"/>
    <property type="match status" value="1"/>
</dbReference>
<feature type="site" description="Transition state stabilizer" evidence="9">
    <location>
        <position position="8"/>
    </location>
</feature>
<dbReference type="RefSeq" id="WP_253360276.1">
    <property type="nucleotide sequence ID" value="NZ_JAIULA010000009.1"/>
</dbReference>
<feature type="domain" description="Aspartate/glutamate/uridylate kinase" evidence="10">
    <location>
        <begin position="4"/>
        <end position="233"/>
    </location>
</feature>
<keyword evidence="5 9" id="KW-0547">Nucleotide-binding</keyword>
<name>A0A9X2FM68_9LACO</name>
<dbReference type="HAMAP" id="MF_00082">
    <property type="entry name" value="ArgB"/>
    <property type="match status" value="1"/>
</dbReference>
<reference evidence="11 12" key="1">
    <citation type="journal article" date="2023" name="Int. J. Syst. Evol. Microbiol.">
        <title>Ligilactobacillus ubinensis sp. nov., a novel species isolated from the wild ferment of a durian fruit (Durio zibethinus).</title>
        <authorList>
            <person name="Heng Y.C."/>
            <person name="Menon N."/>
            <person name="Chen B."/>
            <person name="Loo B.Z.L."/>
            <person name="Wong G.W.J."/>
            <person name="Lim A.C.H."/>
            <person name="Silvaraju S."/>
            <person name="Kittelmann S."/>
        </authorList>
    </citation>
    <scope>NUCLEOTIDE SEQUENCE [LARGE SCALE GENOMIC DNA]</scope>
    <source>
        <strain evidence="11 12">WILCCON 0076</strain>
    </source>
</reference>
<comment type="subcellular location">
    <subcellularLocation>
        <location evidence="9">Cytoplasm</location>
    </subcellularLocation>
</comment>
<dbReference type="InterPro" id="IPR037528">
    <property type="entry name" value="ArgB"/>
</dbReference>
<evidence type="ECO:0000256" key="8">
    <source>
        <dbReference type="ARBA" id="ARBA00048141"/>
    </source>
</evidence>
<evidence type="ECO:0000256" key="7">
    <source>
        <dbReference type="ARBA" id="ARBA00022840"/>
    </source>
</evidence>
<dbReference type="InterPro" id="IPR036393">
    <property type="entry name" value="AceGlu_kinase-like_sf"/>
</dbReference>
<dbReference type="NCBIfam" id="TIGR00761">
    <property type="entry name" value="argB"/>
    <property type="match status" value="1"/>
</dbReference>
<sequence length="257" mass="27555">MKELIVVKVGGNALDSLNTDFFEQLHVWQSEGKKILLIHGGGPMISKLCQQLDIPVLKKNGVRVTDEKTLTLTKLVLLGQTQPLLLQKLSDHQLAVSGLNAAMNNMLEGTYLDENGYGQVGVITSVNQEALTPILNGKIGVLAPLALTKDGNWLNVNADEAAAAVASLLGAQALYLMTDVAGVLDEGKIIRRLNRKSATDLTAKKIITKGMQPKIKAAFKACSAGVKKISITNKLQVPGTIITKEDTDDDEACIFNV</sequence>
<dbReference type="Proteomes" id="UP001139006">
    <property type="component" value="Unassembled WGS sequence"/>
</dbReference>
<keyword evidence="9" id="KW-0963">Cytoplasm</keyword>
<dbReference type="Gene3D" id="3.40.1160.10">
    <property type="entry name" value="Acetylglutamate kinase-like"/>
    <property type="match status" value="1"/>
</dbReference>
<dbReference type="GO" id="GO:0005524">
    <property type="term" value="F:ATP binding"/>
    <property type="evidence" value="ECO:0007669"/>
    <property type="project" value="UniProtKB-UniRule"/>
</dbReference>
<dbReference type="GO" id="GO:0042450">
    <property type="term" value="P:L-arginine biosynthetic process via ornithine"/>
    <property type="evidence" value="ECO:0007669"/>
    <property type="project" value="UniProtKB-UniRule"/>
</dbReference>
<feature type="binding site" evidence="9">
    <location>
        <position position="63"/>
    </location>
    <ligand>
        <name>substrate</name>
    </ligand>
</feature>
<dbReference type="AlphaFoldDB" id="A0A9X2FM68"/>
<proteinExistence type="inferred from homology"/>
<feature type="binding site" evidence="9">
    <location>
        <position position="155"/>
    </location>
    <ligand>
        <name>substrate</name>
    </ligand>
</feature>
<evidence type="ECO:0000313" key="12">
    <source>
        <dbReference type="Proteomes" id="UP001139006"/>
    </source>
</evidence>
<evidence type="ECO:0000256" key="5">
    <source>
        <dbReference type="ARBA" id="ARBA00022741"/>
    </source>
</evidence>
<evidence type="ECO:0000256" key="2">
    <source>
        <dbReference type="ARBA" id="ARBA00022571"/>
    </source>
</evidence>
<evidence type="ECO:0000259" key="10">
    <source>
        <dbReference type="Pfam" id="PF00696"/>
    </source>
</evidence>
<feature type="binding site" evidence="9">
    <location>
        <begin position="41"/>
        <end position="42"/>
    </location>
    <ligand>
        <name>substrate</name>
    </ligand>
</feature>
<evidence type="ECO:0000256" key="4">
    <source>
        <dbReference type="ARBA" id="ARBA00022679"/>
    </source>
</evidence>
<dbReference type="InterPro" id="IPR004662">
    <property type="entry name" value="AcgluKinase_fam"/>
</dbReference>
<dbReference type="InterPro" id="IPR001048">
    <property type="entry name" value="Asp/Glu/Uridylate_kinase"/>
</dbReference>
<dbReference type="Pfam" id="PF00696">
    <property type="entry name" value="AA_kinase"/>
    <property type="match status" value="1"/>
</dbReference>
<comment type="function">
    <text evidence="9">Catalyzes the ATP-dependent phosphorylation of N-acetyl-L-glutamate.</text>
</comment>
<comment type="catalytic activity">
    <reaction evidence="8 9">
        <text>N-acetyl-L-glutamate + ATP = N-acetyl-L-glutamyl 5-phosphate + ADP</text>
        <dbReference type="Rhea" id="RHEA:14629"/>
        <dbReference type="ChEBI" id="CHEBI:30616"/>
        <dbReference type="ChEBI" id="CHEBI:44337"/>
        <dbReference type="ChEBI" id="CHEBI:57936"/>
        <dbReference type="ChEBI" id="CHEBI:456216"/>
        <dbReference type="EC" id="2.7.2.8"/>
    </reaction>
</comment>
<dbReference type="SUPFAM" id="SSF53633">
    <property type="entry name" value="Carbamate kinase-like"/>
    <property type="match status" value="1"/>
</dbReference>
<dbReference type="GO" id="GO:0003991">
    <property type="term" value="F:acetylglutamate kinase activity"/>
    <property type="evidence" value="ECO:0007669"/>
    <property type="project" value="UniProtKB-UniRule"/>
</dbReference>
<feature type="site" description="Transition state stabilizer" evidence="9">
    <location>
        <position position="214"/>
    </location>
</feature>
<dbReference type="PANTHER" id="PTHR23342:SF0">
    <property type="entry name" value="N-ACETYLGLUTAMATE SYNTHASE, MITOCHONDRIAL"/>
    <property type="match status" value="1"/>
</dbReference>
<accession>A0A9X2FM68</accession>
<evidence type="ECO:0000256" key="9">
    <source>
        <dbReference type="HAMAP-Rule" id="MF_00082"/>
    </source>
</evidence>
<keyword evidence="12" id="KW-1185">Reference proteome</keyword>
<comment type="similarity">
    <text evidence="9">Belongs to the acetylglutamate kinase family. ArgB subfamily.</text>
</comment>
<evidence type="ECO:0000256" key="6">
    <source>
        <dbReference type="ARBA" id="ARBA00022777"/>
    </source>
</evidence>
<comment type="caution">
    <text evidence="11">The sequence shown here is derived from an EMBL/GenBank/DDBJ whole genome shotgun (WGS) entry which is preliminary data.</text>
</comment>
<keyword evidence="3 9" id="KW-0028">Amino-acid biosynthesis</keyword>